<evidence type="ECO:0000313" key="3">
    <source>
        <dbReference type="Proteomes" id="UP001151760"/>
    </source>
</evidence>
<organism evidence="2 3">
    <name type="scientific">Tanacetum coccineum</name>
    <dbReference type="NCBI Taxonomy" id="301880"/>
    <lineage>
        <taxon>Eukaryota</taxon>
        <taxon>Viridiplantae</taxon>
        <taxon>Streptophyta</taxon>
        <taxon>Embryophyta</taxon>
        <taxon>Tracheophyta</taxon>
        <taxon>Spermatophyta</taxon>
        <taxon>Magnoliopsida</taxon>
        <taxon>eudicotyledons</taxon>
        <taxon>Gunneridae</taxon>
        <taxon>Pentapetalae</taxon>
        <taxon>asterids</taxon>
        <taxon>campanulids</taxon>
        <taxon>Asterales</taxon>
        <taxon>Asteraceae</taxon>
        <taxon>Asteroideae</taxon>
        <taxon>Anthemideae</taxon>
        <taxon>Anthemidinae</taxon>
        <taxon>Tanacetum</taxon>
    </lineage>
</organism>
<name>A0ABQ5IC44_9ASTR</name>
<dbReference type="PANTHER" id="PTHR33116:SF78">
    <property type="entry name" value="OS12G0587133 PROTEIN"/>
    <property type="match status" value="1"/>
</dbReference>
<dbReference type="PANTHER" id="PTHR33116">
    <property type="entry name" value="REVERSE TRANSCRIPTASE ZINC-BINDING DOMAIN-CONTAINING PROTEIN-RELATED-RELATED"/>
    <property type="match status" value="1"/>
</dbReference>
<accession>A0ABQ5IC44</accession>
<dbReference type="Proteomes" id="UP001151760">
    <property type="component" value="Unassembled WGS sequence"/>
</dbReference>
<evidence type="ECO:0000313" key="2">
    <source>
        <dbReference type="EMBL" id="GJT97249.1"/>
    </source>
</evidence>
<sequence length="518" mass="58321">MRGPQAFPNVISREELDRILRQKDQEAELLREANSRSQQTAYVVALKADAAYQRNETMYGAIASTSNSQPELPRFITNPHNNDTRSIDELARDKAGEDNDVEEDEQQTGGDEQQSGGDYSEDEEGDNEEVQDIGIEVGKDKVYLSHLQFADDALIMGEWYLTNAKNLSRILTCFHFASGLKVNFNKSKLLGVGVTNTELISLASTIGCQPSQFPCTYLGLPIGASMSRCANWSHLIEHFRKRLSKWKSKIRSIGGRLTLTKSVLGSLGVYYFSTFKAPKTIIQKLESIRRIFFWGGSPDEKKIAWVSWEKVISPLNQGGIGIGSLKVSNHSLLAKWWWRFHAEESALWVKIIRSIHGIHGGLADPLSIKCKSVFVLYQIARLNDEFIRYDINLHSLFMKKIGNGETTRFWTDTWLGGGPLSVTFSRLFQLESNQNCLVSDRSPVASVPHYSDPFSTVTNNINLICPLSPNGISFRWAWTRCLRSTNEKDELIELTNLLSTLHLPSSQDTWKCCLNGTN</sequence>
<gene>
    <name evidence="2" type="ORF">Tco_1092767</name>
</gene>
<evidence type="ECO:0000256" key="1">
    <source>
        <dbReference type="SAM" id="MobiDB-lite"/>
    </source>
</evidence>
<feature type="region of interest" description="Disordered" evidence="1">
    <location>
        <begin position="64"/>
        <end position="129"/>
    </location>
</feature>
<protein>
    <submittedName>
        <fullName evidence="2">Uncharacterized protein</fullName>
    </submittedName>
</protein>
<proteinExistence type="predicted"/>
<feature type="compositionally biased region" description="Low complexity" evidence="1">
    <location>
        <begin position="107"/>
        <end position="118"/>
    </location>
</feature>
<dbReference type="EMBL" id="BQNB010020558">
    <property type="protein sequence ID" value="GJT97249.1"/>
    <property type="molecule type" value="Genomic_DNA"/>
</dbReference>
<feature type="compositionally biased region" description="Basic and acidic residues" evidence="1">
    <location>
        <begin position="82"/>
        <end position="97"/>
    </location>
</feature>
<feature type="compositionally biased region" description="Acidic residues" evidence="1">
    <location>
        <begin position="119"/>
        <end position="129"/>
    </location>
</feature>
<reference evidence="2" key="1">
    <citation type="journal article" date="2022" name="Int. J. Mol. Sci.">
        <title>Draft Genome of Tanacetum Coccineum: Genomic Comparison of Closely Related Tanacetum-Family Plants.</title>
        <authorList>
            <person name="Yamashiro T."/>
            <person name="Shiraishi A."/>
            <person name="Nakayama K."/>
            <person name="Satake H."/>
        </authorList>
    </citation>
    <scope>NUCLEOTIDE SEQUENCE</scope>
</reference>
<reference evidence="2" key="2">
    <citation type="submission" date="2022-01" db="EMBL/GenBank/DDBJ databases">
        <authorList>
            <person name="Yamashiro T."/>
            <person name="Shiraishi A."/>
            <person name="Satake H."/>
            <person name="Nakayama K."/>
        </authorList>
    </citation>
    <scope>NUCLEOTIDE SEQUENCE</scope>
</reference>
<keyword evidence="3" id="KW-1185">Reference proteome</keyword>
<comment type="caution">
    <text evidence="2">The sequence shown here is derived from an EMBL/GenBank/DDBJ whole genome shotgun (WGS) entry which is preliminary data.</text>
</comment>